<organism evidence="2">
    <name type="scientific">uncultured Rubrobacteraceae bacterium</name>
    <dbReference type="NCBI Taxonomy" id="349277"/>
    <lineage>
        <taxon>Bacteria</taxon>
        <taxon>Bacillati</taxon>
        <taxon>Actinomycetota</taxon>
        <taxon>Rubrobacteria</taxon>
        <taxon>Rubrobacterales</taxon>
        <taxon>Rubrobacteraceae</taxon>
        <taxon>environmental samples</taxon>
    </lineage>
</organism>
<dbReference type="SMART" id="SM00332">
    <property type="entry name" value="PP2Cc"/>
    <property type="match status" value="1"/>
</dbReference>
<dbReference type="Pfam" id="PF13672">
    <property type="entry name" value="PP2C_2"/>
    <property type="match status" value="1"/>
</dbReference>
<dbReference type="Gene3D" id="3.60.40.10">
    <property type="entry name" value="PPM-type phosphatase domain"/>
    <property type="match status" value="1"/>
</dbReference>
<gene>
    <name evidence="2" type="ORF">AVDCRST_MAG02-2750</name>
</gene>
<dbReference type="PANTHER" id="PTHR13832">
    <property type="entry name" value="PROTEIN PHOSPHATASE 2C"/>
    <property type="match status" value="1"/>
</dbReference>
<dbReference type="SMART" id="SM00331">
    <property type="entry name" value="PP2C_SIG"/>
    <property type="match status" value="1"/>
</dbReference>
<dbReference type="GO" id="GO:0004722">
    <property type="term" value="F:protein serine/threonine phosphatase activity"/>
    <property type="evidence" value="ECO:0007669"/>
    <property type="project" value="InterPro"/>
</dbReference>
<dbReference type="EMBL" id="CADCVH010000087">
    <property type="protein sequence ID" value="CAA9463302.1"/>
    <property type="molecule type" value="Genomic_DNA"/>
</dbReference>
<dbReference type="PANTHER" id="PTHR13832:SF827">
    <property type="entry name" value="PROTEIN PHOSPHATASE 1L"/>
    <property type="match status" value="1"/>
</dbReference>
<protein>
    <submittedName>
        <fullName evidence="2">Protein serine/threonine phosphatase PrpC, regulation of stationary phase</fullName>
    </submittedName>
</protein>
<sequence length="220" mass="22643">MRHLEVAAGGRQTAVSGRAAASLGVEGFGLSRGGTARERNEDSMLVGGGAGGAHFAVADGMGGHAAGEVASRIAVEALATLPAAGSLATAVRMANGRIFEAQDGKKEGGDLSGMGTTVVALRFSRTETGLAAEVAHVGDSRAYLFRDGLLLPLTEDHSFVNALLKGGIIDREEASRHPRRNILNRALGTGDARPDLAHFEALPGDRVLLCSDGLYEAVSE</sequence>
<evidence type="ECO:0000259" key="1">
    <source>
        <dbReference type="PROSITE" id="PS51746"/>
    </source>
</evidence>
<proteinExistence type="predicted"/>
<name>A0A6J4R3K5_9ACTN</name>
<dbReference type="InterPro" id="IPR001932">
    <property type="entry name" value="PPM-type_phosphatase-like_dom"/>
</dbReference>
<accession>A0A6J4R3K5</accession>
<dbReference type="InterPro" id="IPR015655">
    <property type="entry name" value="PP2C"/>
</dbReference>
<dbReference type="InterPro" id="IPR036457">
    <property type="entry name" value="PPM-type-like_dom_sf"/>
</dbReference>
<reference evidence="2" key="1">
    <citation type="submission" date="2020-02" db="EMBL/GenBank/DDBJ databases">
        <authorList>
            <person name="Meier V. D."/>
        </authorList>
    </citation>
    <scope>NUCLEOTIDE SEQUENCE</scope>
    <source>
        <strain evidence="2">AVDCRST_MAG02</strain>
    </source>
</reference>
<feature type="domain" description="PPM-type phosphatase" evidence="1">
    <location>
        <begin position="27"/>
        <end position="220"/>
    </location>
</feature>
<dbReference type="PROSITE" id="PS51746">
    <property type="entry name" value="PPM_2"/>
    <property type="match status" value="1"/>
</dbReference>
<evidence type="ECO:0000313" key="2">
    <source>
        <dbReference type="EMBL" id="CAA9463302.1"/>
    </source>
</evidence>
<dbReference type="CDD" id="cd00143">
    <property type="entry name" value="PP2Cc"/>
    <property type="match status" value="1"/>
</dbReference>
<dbReference type="SUPFAM" id="SSF81606">
    <property type="entry name" value="PP2C-like"/>
    <property type="match status" value="1"/>
</dbReference>
<dbReference type="AlphaFoldDB" id="A0A6J4R3K5"/>